<dbReference type="EMBL" id="VJMH01006716">
    <property type="protein sequence ID" value="KAF0688549.1"/>
    <property type="molecule type" value="Genomic_DNA"/>
</dbReference>
<organism evidence="2 3">
    <name type="scientific">Aphanomyces stellatus</name>
    <dbReference type="NCBI Taxonomy" id="120398"/>
    <lineage>
        <taxon>Eukaryota</taxon>
        <taxon>Sar</taxon>
        <taxon>Stramenopiles</taxon>
        <taxon>Oomycota</taxon>
        <taxon>Saprolegniomycetes</taxon>
        <taxon>Saprolegniales</taxon>
        <taxon>Verrucalvaceae</taxon>
        <taxon>Aphanomyces</taxon>
    </lineage>
</organism>
<keyword evidence="3" id="KW-1185">Reference proteome</keyword>
<sequence>MRRGGSFYRVFESPDKRFNFRKLMAWCRWVDAKTCCEYLVTKNLSDEVDPRNLLLKIAPARSTMGPAPNQAPSADAIAEAVMKMIEDQITALPRKTTPSKKQSTMDVFRQWFYADVPGGRPCALKDFTKEMIKADRKKYSERVTLSLAFKKFPTFELFESAYLGHTETYSSVLKEARKRKREDKL</sequence>
<dbReference type="OrthoDB" id="78698at2759"/>
<evidence type="ECO:0000313" key="2">
    <source>
        <dbReference type="EMBL" id="VFT96537.1"/>
    </source>
</evidence>
<reference evidence="2 3" key="1">
    <citation type="submission" date="2019-03" db="EMBL/GenBank/DDBJ databases">
        <authorList>
            <person name="Gaulin E."/>
            <person name="Dumas B."/>
        </authorList>
    </citation>
    <scope>NUCLEOTIDE SEQUENCE [LARGE SCALE GENOMIC DNA]</scope>
    <source>
        <strain evidence="2">CBS 568.67</strain>
    </source>
</reference>
<evidence type="ECO:0000313" key="3">
    <source>
        <dbReference type="Proteomes" id="UP000332933"/>
    </source>
</evidence>
<reference evidence="1" key="2">
    <citation type="submission" date="2019-06" db="EMBL/GenBank/DDBJ databases">
        <title>Genomics analysis of Aphanomyces spp. identifies a new class of oomycete effector associated with host adaptation.</title>
        <authorList>
            <person name="Gaulin E."/>
        </authorList>
    </citation>
    <scope>NUCLEOTIDE SEQUENCE</scope>
    <source>
        <strain evidence="1">CBS 578.67</strain>
    </source>
</reference>
<proteinExistence type="predicted"/>
<dbReference type="AlphaFoldDB" id="A0A485LDL1"/>
<name>A0A485LDL1_9STRA</name>
<gene>
    <name evidence="2" type="primary">Aste57867_19839</name>
    <name evidence="1" type="ORF">As57867_019774</name>
    <name evidence="2" type="ORF">ASTE57867_19839</name>
</gene>
<dbReference type="Proteomes" id="UP000332933">
    <property type="component" value="Unassembled WGS sequence"/>
</dbReference>
<accession>A0A485LDL1</accession>
<dbReference type="EMBL" id="CAADRA010006739">
    <property type="protein sequence ID" value="VFT96537.1"/>
    <property type="molecule type" value="Genomic_DNA"/>
</dbReference>
<evidence type="ECO:0000313" key="1">
    <source>
        <dbReference type="EMBL" id="KAF0688549.1"/>
    </source>
</evidence>
<protein>
    <submittedName>
        <fullName evidence="2">Aste57867_19839 protein</fullName>
    </submittedName>
</protein>